<comment type="caution">
    <text evidence="6">The sequence shown here is derived from an EMBL/GenBank/DDBJ whole genome shotgun (WGS) entry which is preliminary data.</text>
</comment>
<evidence type="ECO:0000313" key="6">
    <source>
        <dbReference type="EMBL" id="PSS23761.1"/>
    </source>
</evidence>
<dbReference type="PANTHER" id="PTHR33543:SF33">
    <property type="entry name" value="METALLOTHIONEIN-LIKE PROTEIN 2B"/>
    <property type="match status" value="1"/>
</dbReference>
<keyword evidence="2 4" id="KW-0479">Metal-binding</keyword>
<name>A0A2R6R870_ACTCC</name>
<feature type="signal peptide" evidence="5">
    <location>
        <begin position="1"/>
        <end position="18"/>
    </location>
</feature>
<comment type="function">
    <text evidence="4">Metallothioneins have a high content of cysteine residues that bind various heavy metals.</text>
</comment>
<evidence type="ECO:0000256" key="5">
    <source>
        <dbReference type="SAM" id="SignalP"/>
    </source>
</evidence>
<sequence>MSCCGGGCFAALAATASAATAIEDTTSLWCQMYPDMSHSEKNTTETLGVAPQKTDCEGSDVAVGAENHGCKCGPSCTCDPCTCK</sequence>
<dbReference type="OrthoDB" id="1111048at2759"/>
<evidence type="ECO:0000256" key="3">
    <source>
        <dbReference type="ARBA" id="ARBA00022851"/>
    </source>
</evidence>
<dbReference type="AlphaFoldDB" id="A0A2R6R870"/>
<dbReference type="Pfam" id="PF01439">
    <property type="entry name" value="Metallothio_2"/>
    <property type="match status" value="1"/>
</dbReference>
<gene>
    <name evidence="6" type="ORF">CEY00_Acc08584</name>
</gene>
<dbReference type="InParanoid" id="A0A2R6R870"/>
<dbReference type="EMBL" id="NKQK01000008">
    <property type="protein sequence ID" value="PSS23761.1"/>
    <property type="molecule type" value="Genomic_DNA"/>
</dbReference>
<keyword evidence="3 4" id="KW-0480">Metal-thiolate cluster</keyword>
<dbReference type="STRING" id="1590841.A0A2R6R870"/>
<accession>A0A2R6R870</accession>
<dbReference type="InterPro" id="IPR000347">
    <property type="entry name" value="Metalthion_15p"/>
</dbReference>
<reference evidence="6 7" key="1">
    <citation type="submission" date="2017-07" db="EMBL/GenBank/DDBJ databases">
        <title>An improved, manually edited Actinidia chinensis var. chinensis (kiwifruit) genome highlights the challenges associated with draft genomes and gene prediction in plants.</title>
        <authorList>
            <person name="Pilkington S."/>
            <person name="Crowhurst R."/>
            <person name="Hilario E."/>
            <person name="Nardozza S."/>
            <person name="Fraser L."/>
            <person name="Peng Y."/>
            <person name="Gunaseelan K."/>
            <person name="Simpson R."/>
            <person name="Tahir J."/>
            <person name="Deroles S."/>
            <person name="Templeton K."/>
            <person name="Luo Z."/>
            <person name="Davy M."/>
            <person name="Cheng C."/>
            <person name="Mcneilage M."/>
            <person name="Scaglione D."/>
            <person name="Liu Y."/>
            <person name="Zhang Q."/>
            <person name="Datson P."/>
            <person name="De Silva N."/>
            <person name="Gardiner S."/>
            <person name="Bassett H."/>
            <person name="Chagne D."/>
            <person name="Mccallum J."/>
            <person name="Dzierzon H."/>
            <person name="Deng C."/>
            <person name="Wang Y.-Y."/>
            <person name="Barron N."/>
            <person name="Manako K."/>
            <person name="Bowen J."/>
            <person name="Foster T."/>
            <person name="Erridge Z."/>
            <person name="Tiffin H."/>
            <person name="Waite C."/>
            <person name="Davies K."/>
            <person name="Grierson E."/>
            <person name="Laing W."/>
            <person name="Kirk R."/>
            <person name="Chen X."/>
            <person name="Wood M."/>
            <person name="Montefiori M."/>
            <person name="Brummell D."/>
            <person name="Schwinn K."/>
            <person name="Catanach A."/>
            <person name="Fullerton C."/>
            <person name="Li D."/>
            <person name="Meiyalaghan S."/>
            <person name="Nieuwenhuizen N."/>
            <person name="Read N."/>
            <person name="Prakash R."/>
            <person name="Hunter D."/>
            <person name="Zhang H."/>
            <person name="Mckenzie M."/>
            <person name="Knabel M."/>
            <person name="Harris A."/>
            <person name="Allan A."/>
            <person name="Chen A."/>
            <person name="Janssen B."/>
            <person name="Plunkett B."/>
            <person name="Dwamena C."/>
            <person name="Voogd C."/>
            <person name="Leif D."/>
            <person name="Lafferty D."/>
            <person name="Souleyre E."/>
            <person name="Varkonyi-Gasic E."/>
            <person name="Gambi F."/>
            <person name="Hanley J."/>
            <person name="Yao J.-L."/>
            <person name="Cheung J."/>
            <person name="David K."/>
            <person name="Warren B."/>
            <person name="Marsh K."/>
            <person name="Snowden K."/>
            <person name="Lin-Wang K."/>
            <person name="Brian L."/>
            <person name="Martinez-Sanchez M."/>
            <person name="Wang M."/>
            <person name="Ileperuma N."/>
            <person name="Macnee N."/>
            <person name="Campin R."/>
            <person name="Mcatee P."/>
            <person name="Drummond R."/>
            <person name="Espley R."/>
            <person name="Ireland H."/>
            <person name="Wu R."/>
            <person name="Atkinson R."/>
            <person name="Karunairetnam S."/>
            <person name="Bulley S."/>
            <person name="Chunkath S."/>
            <person name="Hanley Z."/>
            <person name="Storey R."/>
            <person name="Thrimawithana A."/>
            <person name="Thomson S."/>
            <person name="David C."/>
            <person name="Testolin R."/>
        </authorList>
    </citation>
    <scope>NUCLEOTIDE SEQUENCE [LARGE SCALE GENOMIC DNA]</scope>
    <source>
        <strain evidence="7">cv. Red5</strain>
        <tissue evidence="6">Young leaf</tissue>
    </source>
</reference>
<reference evidence="7" key="2">
    <citation type="journal article" date="2018" name="BMC Genomics">
        <title>A manually annotated Actinidia chinensis var. chinensis (kiwifruit) genome highlights the challenges associated with draft genomes and gene prediction in plants.</title>
        <authorList>
            <person name="Pilkington S.M."/>
            <person name="Crowhurst R."/>
            <person name="Hilario E."/>
            <person name="Nardozza S."/>
            <person name="Fraser L."/>
            <person name="Peng Y."/>
            <person name="Gunaseelan K."/>
            <person name="Simpson R."/>
            <person name="Tahir J."/>
            <person name="Deroles S.C."/>
            <person name="Templeton K."/>
            <person name="Luo Z."/>
            <person name="Davy M."/>
            <person name="Cheng C."/>
            <person name="McNeilage M."/>
            <person name="Scaglione D."/>
            <person name="Liu Y."/>
            <person name="Zhang Q."/>
            <person name="Datson P."/>
            <person name="De Silva N."/>
            <person name="Gardiner S.E."/>
            <person name="Bassett H."/>
            <person name="Chagne D."/>
            <person name="McCallum J."/>
            <person name="Dzierzon H."/>
            <person name="Deng C."/>
            <person name="Wang Y.Y."/>
            <person name="Barron L."/>
            <person name="Manako K."/>
            <person name="Bowen J."/>
            <person name="Foster T.M."/>
            <person name="Erridge Z.A."/>
            <person name="Tiffin H."/>
            <person name="Waite C.N."/>
            <person name="Davies K.M."/>
            <person name="Grierson E.P."/>
            <person name="Laing W.A."/>
            <person name="Kirk R."/>
            <person name="Chen X."/>
            <person name="Wood M."/>
            <person name="Montefiori M."/>
            <person name="Brummell D.A."/>
            <person name="Schwinn K.E."/>
            <person name="Catanach A."/>
            <person name="Fullerton C."/>
            <person name="Li D."/>
            <person name="Meiyalaghan S."/>
            <person name="Nieuwenhuizen N."/>
            <person name="Read N."/>
            <person name="Prakash R."/>
            <person name="Hunter D."/>
            <person name="Zhang H."/>
            <person name="McKenzie M."/>
            <person name="Knabel M."/>
            <person name="Harris A."/>
            <person name="Allan A.C."/>
            <person name="Gleave A."/>
            <person name="Chen A."/>
            <person name="Janssen B.J."/>
            <person name="Plunkett B."/>
            <person name="Ampomah-Dwamena C."/>
            <person name="Voogd C."/>
            <person name="Leif D."/>
            <person name="Lafferty D."/>
            <person name="Souleyre E.J.F."/>
            <person name="Varkonyi-Gasic E."/>
            <person name="Gambi F."/>
            <person name="Hanley J."/>
            <person name="Yao J.L."/>
            <person name="Cheung J."/>
            <person name="David K.M."/>
            <person name="Warren B."/>
            <person name="Marsh K."/>
            <person name="Snowden K.C."/>
            <person name="Lin-Wang K."/>
            <person name="Brian L."/>
            <person name="Martinez-Sanchez M."/>
            <person name="Wang M."/>
            <person name="Ileperuma N."/>
            <person name="Macnee N."/>
            <person name="Campin R."/>
            <person name="McAtee P."/>
            <person name="Drummond R.S.M."/>
            <person name="Espley R.V."/>
            <person name="Ireland H.S."/>
            <person name="Wu R."/>
            <person name="Atkinson R.G."/>
            <person name="Karunairetnam S."/>
            <person name="Bulley S."/>
            <person name="Chunkath S."/>
            <person name="Hanley Z."/>
            <person name="Storey R."/>
            <person name="Thrimawithana A.H."/>
            <person name="Thomson S."/>
            <person name="David C."/>
            <person name="Testolin R."/>
            <person name="Huang H."/>
            <person name="Hellens R.P."/>
            <person name="Schaffer R.J."/>
        </authorList>
    </citation>
    <scope>NUCLEOTIDE SEQUENCE [LARGE SCALE GENOMIC DNA]</scope>
    <source>
        <strain evidence="7">cv. Red5</strain>
    </source>
</reference>
<evidence type="ECO:0000256" key="4">
    <source>
        <dbReference type="RuleBase" id="RU369052"/>
    </source>
</evidence>
<evidence type="ECO:0000256" key="2">
    <source>
        <dbReference type="ARBA" id="ARBA00022723"/>
    </source>
</evidence>
<keyword evidence="7" id="KW-1185">Reference proteome</keyword>
<evidence type="ECO:0000313" key="7">
    <source>
        <dbReference type="Proteomes" id="UP000241394"/>
    </source>
</evidence>
<evidence type="ECO:0000256" key="1">
    <source>
        <dbReference type="ARBA" id="ARBA00005802"/>
    </source>
</evidence>
<organism evidence="6 7">
    <name type="scientific">Actinidia chinensis var. chinensis</name>
    <name type="common">Chinese soft-hair kiwi</name>
    <dbReference type="NCBI Taxonomy" id="1590841"/>
    <lineage>
        <taxon>Eukaryota</taxon>
        <taxon>Viridiplantae</taxon>
        <taxon>Streptophyta</taxon>
        <taxon>Embryophyta</taxon>
        <taxon>Tracheophyta</taxon>
        <taxon>Spermatophyta</taxon>
        <taxon>Magnoliopsida</taxon>
        <taxon>eudicotyledons</taxon>
        <taxon>Gunneridae</taxon>
        <taxon>Pentapetalae</taxon>
        <taxon>asterids</taxon>
        <taxon>Ericales</taxon>
        <taxon>Actinidiaceae</taxon>
        <taxon>Actinidia</taxon>
    </lineage>
</organism>
<proteinExistence type="inferred from homology"/>
<feature type="chain" id="PRO_5015315745" description="Metallothionein-like protein" evidence="5">
    <location>
        <begin position="19"/>
        <end position="84"/>
    </location>
</feature>
<dbReference type="Proteomes" id="UP000241394">
    <property type="component" value="Chromosome LG8"/>
</dbReference>
<keyword evidence="5" id="KW-0732">Signal</keyword>
<comment type="similarity">
    <text evidence="1 4">Belongs to the metallothionein superfamily. Type 15 family.</text>
</comment>
<dbReference type="PANTHER" id="PTHR33543">
    <property type="entry name" value="METALLOTHIONEIN-LIKE PROTEIN 2A"/>
    <property type="match status" value="1"/>
</dbReference>
<dbReference type="GO" id="GO:0046872">
    <property type="term" value="F:metal ion binding"/>
    <property type="evidence" value="ECO:0007669"/>
    <property type="project" value="UniProtKB-UniRule"/>
</dbReference>
<dbReference type="Gramene" id="PSS23761">
    <property type="protein sequence ID" value="PSS23761"/>
    <property type="gene ID" value="CEY00_Acc08584"/>
</dbReference>
<protein>
    <recommendedName>
        <fullName evidence="4">Metallothionein-like protein</fullName>
    </recommendedName>
</protein>